<protein>
    <submittedName>
        <fullName evidence="1">Uncharacterized protein</fullName>
    </submittedName>
</protein>
<keyword evidence="2" id="KW-1185">Reference proteome</keyword>
<dbReference type="Proteomes" id="UP000008898">
    <property type="component" value="Chromosome"/>
</dbReference>
<dbReference type="KEGG" id="zga:ZOBELLIA_3428"/>
<name>G0L8H2_ZOBGA</name>
<proteinExistence type="predicted"/>
<accession>G0L8H2</accession>
<dbReference type="STRING" id="63186.ZOBELLIA_3428"/>
<reference evidence="1 2" key="2">
    <citation type="journal article" date="2012" name="Environ. Microbiol.">
        <title>Characterization of the first alginolytic operons in a marine bacterium: from their emergence in marine Flavobacteriia to their independent transfers to marine Proteobacteria and human gut Bacteroides.</title>
        <authorList>
            <person name="Thomas F."/>
            <person name="Barbeyron T."/>
            <person name="Tonon T."/>
            <person name="Genicot S."/>
            <person name="Czjzek M."/>
            <person name="Michel G."/>
        </authorList>
    </citation>
    <scope>NUCLEOTIDE SEQUENCE [LARGE SCALE GENOMIC DNA]</scope>
    <source>
        <strain evidence="2">DSM 12802 / CCUG 47099 / CIP 106680 / NCIMB 13871 / Dsij</strain>
    </source>
</reference>
<evidence type="ECO:0000313" key="1">
    <source>
        <dbReference type="EMBL" id="CAZ97566.1"/>
    </source>
</evidence>
<reference evidence="2" key="1">
    <citation type="submission" date="2009-07" db="EMBL/GenBank/DDBJ databases">
        <title>Complete genome sequence of Zobellia galactanivorans Dsij.</title>
        <authorList>
            <consortium name="Genoscope - CEA"/>
        </authorList>
    </citation>
    <scope>NUCLEOTIDE SEQUENCE [LARGE SCALE GENOMIC DNA]</scope>
    <source>
        <strain evidence="2">DSM 12802 / CCUG 47099 / CIP 106680 / NCIMB 13871 / Dsij</strain>
    </source>
</reference>
<dbReference type="EMBL" id="FP476056">
    <property type="protein sequence ID" value="CAZ97566.1"/>
    <property type="molecule type" value="Genomic_DNA"/>
</dbReference>
<dbReference type="AlphaFoldDB" id="G0L8H2"/>
<gene>
    <name evidence="1" type="ordered locus">zobellia_3428</name>
</gene>
<sequence>MPSFSGFGRGRVFGALLSVTKVAVRAFFNTEIYSVEVVEPVRLPRGEGLFEGTTLT</sequence>
<dbReference type="HOGENOM" id="CLU_3013445_0_0_10"/>
<evidence type="ECO:0000313" key="2">
    <source>
        <dbReference type="Proteomes" id="UP000008898"/>
    </source>
</evidence>
<organism evidence="1 2">
    <name type="scientific">Zobellia galactanivorans (strain DSM 12802 / CCUG 47099 / CIP 106680 / NCIMB 13871 / Dsij)</name>
    <dbReference type="NCBI Taxonomy" id="63186"/>
    <lineage>
        <taxon>Bacteria</taxon>
        <taxon>Pseudomonadati</taxon>
        <taxon>Bacteroidota</taxon>
        <taxon>Flavobacteriia</taxon>
        <taxon>Flavobacteriales</taxon>
        <taxon>Flavobacteriaceae</taxon>
        <taxon>Zobellia</taxon>
    </lineage>
</organism>